<organism evidence="2 3">
    <name type="scientific">Stenotrophomonas maltophilia</name>
    <name type="common">Pseudomonas maltophilia</name>
    <name type="synonym">Xanthomonas maltophilia</name>
    <dbReference type="NCBI Taxonomy" id="40324"/>
    <lineage>
        <taxon>Bacteria</taxon>
        <taxon>Pseudomonadati</taxon>
        <taxon>Pseudomonadota</taxon>
        <taxon>Gammaproteobacteria</taxon>
        <taxon>Lysobacterales</taxon>
        <taxon>Lysobacteraceae</taxon>
        <taxon>Stenotrophomonas</taxon>
        <taxon>Stenotrophomonas maltophilia group</taxon>
    </lineage>
</organism>
<name>A0A246HIZ0_STEMA</name>
<protein>
    <recommendedName>
        <fullName evidence="4">Tetratricopeptide repeat protein</fullName>
    </recommendedName>
</protein>
<dbReference type="InterPro" id="IPR011990">
    <property type="entry name" value="TPR-like_helical_dom_sf"/>
</dbReference>
<evidence type="ECO:0008006" key="4">
    <source>
        <dbReference type="Google" id="ProtNLM"/>
    </source>
</evidence>
<gene>
    <name evidence="2" type="ORF">CEE60_16615</name>
</gene>
<feature type="signal peptide" evidence="1">
    <location>
        <begin position="1"/>
        <end position="24"/>
    </location>
</feature>
<dbReference type="AlphaFoldDB" id="A0A246HIZ0"/>
<accession>A0A246HIZ0</accession>
<feature type="chain" id="PRO_5012919078" description="Tetratricopeptide repeat protein" evidence="1">
    <location>
        <begin position="25"/>
        <end position="212"/>
    </location>
</feature>
<dbReference type="OrthoDB" id="5974438at2"/>
<dbReference type="EMBL" id="NIVS01000048">
    <property type="protein sequence ID" value="OWQ50742.1"/>
    <property type="molecule type" value="Genomic_DNA"/>
</dbReference>
<dbReference type="Proteomes" id="UP000198157">
    <property type="component" value="Unassembled WGS sequence"/>
</dbReference>
<comment type="caution">
    <text evidence="2">The sequence shown here is derived from an EMBL/GenBank/DDBJ whole genome shotgun (WGS) entry which is preliminary data.</text>
</comment>
<proteinExistence type="predicted"/>
<reference evidence="2 3" key="1">
    <citation type="submission" date="2017-06" db="EMBL/GenBank/DDBJ databases">
        <authorList>
            <person name="Kim H.J."/>
            <person name="Triplett B.A."/>
        </authorList>
    </citation>
    <scope>NUCLEOTIDE SEQUENCE [LARGE SCALE GENOMIC DNA]</scope>
    <source>
        <strain evidence="2 3">13146</strain>
    </source>
</reference>
<evidence type="ECO:0000313" key="2">
    <source>
        <dbReference type="EMBL" id="OWQ50742.1"/>
    </source>
</evidence>
<keyword evidence="1" id="KW-0732">Signal</keyword>
<dbReference type="PROSITE" id="PS51257">
    <property type="entry name" value="PROKAR_LIPOPROTEIN"/>
    <property type="match status" value="1"/>
</dbReference>
<evidence type="ECO:0000313" key="3">
    <source>
        <dbReference type="Proteomes" id="UP000198157"/>
    </source>
</evidence>
<dbReference type="SUPFAM" id="SSF48452">
    <property type="entry name" value="TPR-like"/>
    <property type="match status" value="1"/>
</dbReference>
<dbReference type="Gene3D" id="1.25.40.10">
    <property type="entry name" value="Tetratricopeptide repeat domain"/>
    <property type="match status" value="1"/>
</dbReference>
<sequence length="212" mass="22962">MAVARQMLAGVMLAVGACVFNVSAQSLPAVQEFYFDTDAAATPMVVVAGSSGDLVDQLMKQRERGRKALEATVQLAGVAIAQGRPELGRSLYEQAATTAAASSVQARSVRWNYGWDLFRLGEAEAALAQWTTAQSGMRGNPSWVPPTYALALWTLGRKNDAVQWYAAAVRTEPQQWSGTEGYAALLPGWRDSERSTLAEVQQAWAEKPPTWP</sequence>
<evidence type="ECO:0000256" key="1">
    <source>
        <dbReference type="SAM" id="SignalP"/>
    </source>
</evidence>